<dbReference type="PANTHER" id="PTHR24193:SF121">
    <property type="entry name" value="ADA2A-CONTAINING COMPLEX COMPONENT 3, ISOFORM D"/>
    <property type="match status" value="1"/>
</dbReference>
<feature type="region of interest" description="Disordered" evidence="4">
    <location>
        <begin position="305"/>
        <end position="331"/>
    </location>
</feature>
<feature type="compositionally biased region" description="Low complexity" evidence="4">
    <location>
        <begin position="316"/>
        <end position="328"/>
    </location>
</feature>
<accession>A0A8J4XTB7</accession>
<evidence type="ECO:0000256" key="4">
    <source>
        <dbReference type="SAM" id="MobiDB-lite"/>
    </source>
</evidence>
<reference evidence="5" key="1">
    <citation type="submission" date="2020-07" db="EMBL/GenBank/DDBJ databases">
        <title>The High-quality genome of the commercially important snow crab, Chionoecetes opilio.</title>
        <authorList>
            <person name="Jeong J.-H."/>
            <person name="Ryu S."/>
        </authorList>
    </citation>
    <scope>NUCLEOTIDE SEQUENCE</scope>
    <source>
        <strain evidence="5">MADBK_172401_WGS</strain>
        <tissue evidence="5">Digestive gland</tissue>
    </source>
</reference>
<dbReference type="AlphaFoldDB" id="A0A8J4XTB7"/>
<dbReference type="Gene3D" id="1.25.40.20">
    <property type="entry name" value="Ankyrin repeat-containing domain"/>
    <property type="match status" value="1"/>
</dbReference>
<dbReference type="PROSITE" id="PS50088">
    <property type="entry name" value="ANK_REPEAT"/>
    <property type="match status" value="3"/>
</dbReference>
<dbReference type="InterPro" id="IPR050663">
    <property type="entry name" value="Ankyrin-SOCS_Box"/>
</dbReference>
<gene>
    <name evidence="5" type="primary">Ankrd44_0</name>
    <name evidence="5" type="ORF">GWK47_020996</name>
</gene>
<dbReference type="GO" id="GO:0000976">
    <property type="term" value="F:transcription cis-regulatory region binding"/>
    <property type="evidence" value="ECO:0007669"/>
    <property type="project" value="TreeGrafter"/>
</dbReference>
<feature type="compositionally biased region" description="Polar residues" evidence="4">
    <location>
        <begin position="245"/>
        <end position="256"/>
    </location>
</feature>
<dbReference type="InterPro" id="IPR036770">
    <property type="entry name" value="Ankyrin_rpt-contain_sf"/>
</dbReference>
<feature type="repeat" description="ANK" evidence="3">
    <location>
        <begin position="84"/>
        <end position="116"/>
    </location>
</feature>
<dbReference type="EMBL" id="JACEEZ010023454">
    <property type="protein sequence ID" value="KAG0711269.1"/>
    <property type="molecule type" value="Genomic_DNA"/>
</dbReference>
<dbReference type="SUPFAM" id="SSF48403">
    <property type="entry name" value="Ankyrin repeat"/>
    <property type="match status" value="1"/>
</dbReference>
<keyword evidence="1" id="KW-0677">Repeat</keyword>
<dbReference type="OrthoDB" id="6382255at2759"/>
<name>A0A8J4XTB7_CHIOP</name>
<organism evidence="5 6">
    <name type="scientific">Chionoecetes opilio</name>
    <name type="common">Atlantic snow crab</name>
    <name type="synonym">Cancer opilio</name>
    <dbReference type="NCBI Taxonomy" id="41210"/>
    <lineage>
        <taxon>Eukaryota</taxon>
        <taxon>Metazoa</taxon>
        <taxon>Ecdysozoa</taxon>
        <taxon>Arthropoda</taxon>
        <taxon>Crustacea</taxon>
        <taxon>Multicrustacea</taxon>
        <taxon>Malacostraca</taxon>
        <taxon>Eumalacostraca</taxon>
        <taxon>Eucarida</taxon>
        <taxon>Decapoda</taxon>
        <taxon>Pleocyemata</taxon>
        <taxon>Brachyura</taxon>
        <taxon>Eubrachyura</taxon>
        <taxon>Majoidea</taxon>
        <taxon>Majidae</taxon>
        <taxon>Chionoecetes</taxon>
    </lineage>
</organism>
<dbReference type="SMART" id="SM00248">
    <property type="entry name" value="ANK"/>
    <property type="match status" value="5"/>
</dbReference>
<keyword evidence="2 3" id="KW-0040">ANK repeat</keyword>
<protein>
    <submittedName>
        <fullName evidence="5">Serine/threonine-protein phosphatase 6 regulatory ankyrin repeat subunit B</fullName>
    </submittedName>
</protein>
<dbReference type="Pfam" id="PF00023">
    <property type="entry name" value="Ank"/>
    <property type="match status" value="2"/>
</dbReference>
<comment type="caution">
    <text evidence="5">The sequence shown here is derived from an EMBL/GenBank/DDBJ whole genome shotgun (WGS) entry which is preliminary data.</text>
</comment>
<feature type="repeat" description="ANK" evidence="3">
    <location>
        <begin position="51"/>
        <end position="83"/>
    </location>
</feature>
<dbReference type="PROSITE" id="PS50297">
    <property type="entry name" value="ANK_REP_REGION"/>
    <property type="match status" value="3"/>
</dbReference>
<evidence type="ECO:0000256" key="2">
    <source>
        <dbReference type="ARBA" id="ARBA00023043"/>
    </source>
</evidence>
<evidence type="ECO:0000313" key="5">
    <source>
        <dbReference type="EMBL" id="KAG0711269.1"/>
    </source>
</evidence>
<feature type="region of interest" description="Disordered" evidence="4">
    <location>
        <begin position="236"/>
        <end position="278"/>
    </location>
</feature>
<feature type="repeat" description="ANK" evidence="3">
    <location>
        <begin position="150"/>
        <end position="182"/>
    </location>
</feature>
<sequence length="358" mass="38006">MESQAIGQREGAQAGRSALHTAACMGSLVQVVEMLYRGAQVASPSRLHADNGRQPVHLASYGGHVSLVSVLLGRGADPDASDFQGFRPLHIAAQGGSVEVVELLKDSGANLEAQTKTGLQAIHLAAASGHVHMLKQLQSYQCNLAAPDFSSATPLHHAAQHGKLEAVQWLISAGVSIDTKDEEGKSAVDRAVQYTWHEVARVIAAAITKKTSKKTASSQKRSPQPASPCMVHLEATAKIPRLPPTISQQLTPTTNRNPDEIEESSKLPPTNSPSLPSRPLIPSSMRHSPIHLPITDASKISFSNSLASPPAQPDASITTSFPNTSSTPTHERTTAVKEAKKKVTIYVFVCVSQLCACV</sequence>
<proteinExistence type="predicted"/>
<keyword evidence="6" id="KW-1185">Reference proteome</keyword>
<dbReference type="Pfam" id="PF12796">
    <property type="entry name" value="Ank_2"/>
    <property type="match status" value="1"/>
</dbReference>
<dbReference type="Proteomes" id="UP000770661">
    <property type="component" value="Unassembled WGS sequence"/>
</dbReference>
<dbReference type="InterPro" id="IPR002110">
    <property type="entry name" value="Ankyrin_rpt"/>
</dbReference>
<evidence type="ECO:0000313" key="6">
    <source>
        <dbReference type="Proteomes" id="UP000770661"/>
    </source>
</evidence>
<dbReference type="PANTHER" id="PTHR24193">
    <property type="entry name" value="ANKYRIN REPEAT PROTEIN"/>
    <property type="match status" value="1"/>
</dbReference>
<evidence type="ECO:0000256" key="1">
    <source>
        <dbReference type="ARBA" id="ARBA00022737"/>
    </source>
</evidence>
<dbReference type="GO" id="GO:0005634">
    <property type="term" value="C:nucleus"/>
    <property type="evidence" value="ECO:0007669"/>
    <property type="project" value="TreeGrafter"/>
</dbReference>
<dbReference type="GO" id="GO:0045944">
    <property type="term" value="P:positive regulation of transcription by RNA polymerase II"/>
    <property type="evidence" value="ECO:0007669"/>
    <property type="project" value="TreeGrafter"/>
</dbReference>
<evidence type="ECO:0000256" key="3">
    <source>
        <dbReference type="PROSITE-ProRule" id="PRU00023"/>
    </source>
</evidence>